<comment type="caution">
    <text evidence="3">The sequence shown here is derived from an EMBL/GenBank/DDBJ whole genome shotgun (WGS) entry which is preliminary data.</text>
</comment>
<keyword evidence="4" id="KW-1185">Reference proteome</keyword>
<feature type="compositionally biased region" description="Polar residues" evidence="1">
    <location>
        <begin position="91"/>
        <end position="105"/>
    </location>
</feature>
<keyword evidence="2" id="KW-0472">Membrane</keyword>
<evidence type="ECO:0000313" key="3">
    <source>
        <dbReference type="EMBL" id="CAB9507406.1"/>
    </source>
</evidence>
<keyword evidence="2" id="KW-0812">Transmembrane</keyword>
<feature type="region of interest" description="Disordered" evidence="1">
    <location>
        <begin position="529"/>
        <end position="598"/>
    </location>
</feature>
<protein>
    <submittedName>
        <fullName evidence="3">Uncharacterized protein</fullName>
    </submittedName>
</protein>
<feature type="region of interest" description="Disordered" evidence="1">
    <location>
        <begin position="391"/>
        <end position="434"/>
    </location>
</feature>
<keyword evidence="2" id="KW-1133">Transmembrane helix</keyword>
<dbReference type="AlphaFoldDB" id="A0A9N8DV43"/>
<sequence>MEAKAEVEMKGNRSKLACLWPRPRIQNDASISRVAWLMLLLILSVNTVHSSAFSDQSKPMPRWREQLEKRTQLLASIENTPDRTTVLQSLSHSLPHSGDSTNSLRQNRRRQNEAGTTPLARDSRAQDASHNNRKTMTAHAQTHTSDFPHRVRIAAFDLLIAPTPTKLQRVDEDLLLVALQELAIKFMKMQFGNEEIAANRVGKDTTVEYVLFSDIEGNTWSEGHSGPNDPPRTILEFNGGVASFVGPNIPSEDEVNEWVETAVNGLFVSTLTETPYSYVELTQYMSESLTNEALQPADIVVNVAETDAPKPIQQPVQEPILQSTTPLDGEPGTALFNILVSLLVGFVVIALLLVLWIRWNNRAVRILCLSGKDNEEVVDFTDDDQISIAHNETAAPRTNPEKCTDNNDDNADTDDTGPAEGHKKISFAKLNNSDEHSSTSSISELTIPAVSALSFQTPNPFTKNMASRESFQKEREKNYLSKDMLYSSWAGKAPTIPSTRKRDHRDHSVLQSSYFSAKKEREAMAWMTNTTSSFERRSAPGGGSEEVEEFQFEAANEKDDNDGQPDGLYTITDKIRRSRQVLANQGSGSRGRESSDFV</sequence>
<evidence type="ECO:0000313" key="4">
    <source>
        <dbReference type="Proteomes" id="UP001153069"/>
    </source>
</evidence>
<evidence type="ECO:0000256" key="2">
    <source>
        <dbReference type="SAM" id="Phobius"/>
    </source>
</evidence>
<reference evidence="3" key="1">
    <citation type="submission" date="2020-06" db="EMBL/GenBank/DDBJ databases">
        <authorList>
            <consortium name="Plant Systems Biology data submission"/>
        </authorList>
    </citation>
    <scope>NUCLEOTIDE SEQUENCE</scope>
    <source>
        <strain evidence="3">D6</strain>
    </source>
</reference>
<gene>
    <name evidence="3" type="ORF">SEMRO_305_G112780.1</name>
</gene>
<organism evidence="3 4">
    <name type="scientific">Seminavis robusta</name>
    <dbReference type="NCBI Taxonomy" id="568900"/>
    <lineage>
        <taxon>Eukaryota</taxon>
        <taxon>Sar</taxon>
        <taxon>Stramenopiles</taxon>
        <taxon>Ochrophyta</taxon>
        <taxon>Bacillariophyta</taxon>
        <taxon>Bacillariophyceae</taxon>
        <taxon>Bacillariophycidae</taxon>
        <taxon>Naviculales</taxon>
        <taxon>Naviculaceae</taxon>
        <taxon>Seminavis</taxon>
    </lineage>
</organism>
<dbReference type="EMBL" id="CAICTM010000304">
    <property type="protein sequence ID" value="CAB9507406.1"/>
    <property type="molecule type" value="Genomic_DNA"/>
</dbReference>
<dbReference type="Proteomes" id="UP001153069">
    <property type="component" value="Unassembled WGS sequence"/>
</dbReference>
<feature type="transmembrane region" description="Helical" evidence="2">
    <location>
        <begin position="334"/>
        <end position="357"/>
    </location>
</feature>
<proteinExistence type="predicted"/>
<feature type="compositionally biased region" description="Acidic residues" evidence="1">
    <location>
        <begin position="406"/>
        <end position="417"/>
    </location>
</feature>
<evidence type="ECO:0000256" key="1">
    <source>
        <dbReference type="SAM" id="MobiDB-lite"/>
    </source>
</evidence>
<name>A0A9N8DV43_9STRA</name>
<feature type="region of interest" description="Disordered" evidence="1">
    <location>
        <begin position="91"/>
        <end position="145"/>
    </location>
</feature>
<feature type="compositionally biased region" description="Polar residues" evidence="1">
    <location>
        <begin position="128"/>
        <end position="145"/>
    </location>
</feature>
<accession>A0A9N8DV43</accession>